<comment type="caution">
    <text evidence="3">The sequence shown here is derived from an EMBL/GenBank/DDBJ whole genome shotgun (WGS) entry which is preliminary data.</text>
</comment>
<dbReference type="GO" id="GO:0030288">
    <property type="term" value="C:outer membrane-bounded periplasmic space"/>
    <property type="evidence" value="ECO:0007669"/>
    <property type="project" value="TreeGrafter"/>
</dbReference>
<reference evidence="3" key="1">
    <citation type="submission" date="2020-09" db="EMBL/GenBank/DDBJ databases">
        <title>Nocardioides sp. strain MJB4 16S ribosomal RNA gene Genome sequencing and assembly.</title>
        <authorList>
            <person name="Kim I."/>
        </authorList>
    </citation>
    <scope>NUCLEOTIDE SEQUENCE</scope>
    <source>
        <strain evidence="3">MJB4</strain>
    </source>
</reference>
<name>A0A927K4E6_9ACTN</name>
<evidence type="ECO:0000313" key="4">
    <source>
        <dbReference type="Proteomes" id="UP000616839"/>
    </source>
</evidence>
<organism evidence="3 4">
    <name type="scientific">Nocardioides donggukensis</name>
    <dbReference type="NCBI Taxonomy" id="2774019"/>
    <lineage>
        <taxon>Bacteria</taxon>
        <taxon>Bacillati</taxon>
        <taxon>Actinomycetota</taxon>
        <taxon>Actinomycetes</taxon>
        <taxon>Propionibacteriales</taxon>
        <taxon>Nocardioidaceae</taxon>
        <taxon>Nocardioides</taxon>
    </lineage>
</organism>
<protein>
    <submittedName>
        <fullName evidence="3">SpoIID/LytB domain-containing protein</fullName>
    </submittedName>
</protein>
<dbReference type="Pfam" id="PF08486">
    <property type="entry name" value="SpoIID"/>
    <property type="match status" value="1"/>
</dbReference>
<keyword evidence="4" id="KW-1185">Reference proteome</keyword>
<dbReference type="PANTHER" id="PTHR30032">
    <property type="entry name" value="N-ACETYLMURAMOYL-L-ALANINE AMIDASE-RELATED"/>
    <property type="match status" value="1"/>
</dbReference>
<gene>
    <name evidence="3" type="ORF">IE331_03525</name>
</gene>
<dbReference type="PANTHER" id="PTHR30032:SF4">
    <property type="entry name" value="AMIDASE ENHANCER"/>
    <property type="match status" value="1"/>
</dbReference>
<dbReference type="InterPro" id="IPR051922">
    <property type="entry name" value="Bact_Sporulation_Assoc"/>
</dbReference>
<dbReference type="InterPro" id="IPR013486">
    <property type="entry name" value="SpoIID/LytB"/>
</dbReference>
<dbReference type="InterPro" id="IPR013693">
    <property type="entry name" value="SpoIID/LytB_N"/>
</dbReference>
<dbReference type="EMBL" id="JACYXZ010000001">
    <property type="protein sequence ID" value="MBD8868688.1"/>
    <property type="molecule type" value="Genomic_DNA"/>
</dbReference>
<evidence type="ECO:0000259" key="2">
    <source>
        <dbReference type="Pfam" id="PF08486"/>
    </source>
</evidence>
<dbReference type="RefSeq" id="WP_192140524.1">
    <property type="nucleotide sequence ID" value="NZ_JACYXZ010000001.1"/>
</dbReference>
<evidence type="ECO:0000313" key="3">
    <source>
        <dbReference type="EMBL" id="MBD8868688.1"/>
    </source>
</evidence>
<feature type="chain" id="PRO_5037495872" evidence="1">
    <location>
        <begin position="27"/>
        <end position="396"/>
    </location>
</feature>
<evidence type="ECO:0000256" key="1">
    <source>
        <dbReference type="SAM" id="SignalP"/>
    </source>
</evidence>
<feature type="domain" description="Sporulation stage II protein D amidase enhancer LytB N-terminal" evidence="2">
    <location>
        <begin position="195"/>
        <end position="281"/>
    </location>
</feature>
<sequence length="396" mass="43205">MSRGTAVPLLGLALTLFLALVTPASAAGTQTYPMPRTGTVTIAGHGYGHGHGMSQYGAEGAARQGLGWPQIVRFYYPGTTVRTRNPRVRVLISADTSRDVVVSPRSGLRARDTGSGETWQLPENGADRWRFDVAGSGRTALAYRKGGTWRRFALLEGDGFFAAKGKPIRLHLGTTSKLYRGRLFSARPSAGSTDRDTVNALRLNAYVKGVVPHEIPVSWQPAAVRAQAVAARTYAAYERGHPRAGHYQLCDTSSCQVYGGYGAEDPRSNDAVRATRKRILVDSSGEPAFTQFGSSNGGWTSANRFSYLPAQQDPYDGWSGNPVHDWRVRMDVSRIEKAFPALGNLREIRVTERDGNGQWGGRVRTLVLDGGKADIRVSGDTFRLRLGLRSTWFSFP</sequence>
<dbReference type="AlphaFoldDB" id="A0A927K4E6"/>
<dbReference type="Proteomes" id="UP000616839">
    <property type="component" value="Unassembled WGS sequence"/>
</dbReference>
<proteinExistence type="predicted"/>
<accession>A0A927K4E6</accession>
<dbReference type="GO" id="GO:0030435">
    <property type="term" value="P:sporulation resulting in formation of a cellular spore"/>
    <property type="evidence" value="ECO:0007669"/>
    <property type="project" value="InterPro"/>
</dbReference>
<feature type="signal peptide" evidence="1">
    <location>
        <begin position="1"/>
        <end position="26"/>
    </location>
</feature>
<dbReference type="NCBIfam" id="TIGR02669">
    <property type="entry name" value="SpoIID_LytB"/>
    <property type="match status" value="1"/>
</dbReference>
<keyword evidence="1" id="KW-0732">Signal</keyword>